<gene>
    <name evidence="2" type="ORF">SAMN04489765_1957</name>
</gene>
<dbReference type="CDD" id="cd04301">
    <property type="entry name" value="NAT_SF"/>
    <property type="match status" value="1"/>
</dbReference>
<feature type="domain" description="N-acetyltransferase" evidence="1">
    <location>
        <begin position="4"/>
        <end position="143"/>
    </location>
</feature>
<dbReference type="AlphaFoldDB" id="A0A1H1DZ61"/>
<accession>A0A1H1DZ61</accession>
<reference evidence="3" key="1">
    <citation type="submission" date="2016-10" db="EMBL/GenBank/DDBJ databases">
        <authorList>
            <person name="Varghese N."/>
            <person name="Submissions S."/>
        </authorList>
    </citation>
    <scope>NUCLEOTIDE SEQUENCE [LARGE SCALE GENOMIC DNA]</scope>
    <source>
        <strain evidence="3">DSM 44142</strain>
    </source>
</reference>
<proteinExistence type="predicted"/>
<dbReference type="RefSeq" id="WP_068565720.1">
    <property type="nucleotide sequence ID" value="NZ_FNLF01000002.1"/>
</dbReference>
<evidence type="ECO:0000259" key="1">
    <source>
        <dbReference type="PROSITE" id="PS51186"/>
    </source>
</evidence>
<evidence type="ECO:0000313" key="3">
    <source>
        <dbReference type="Proteomes" id="UP000183053"/>
    </source>
</evidence>
<dbReference type="GO" id="GO:0016747">
    <property type="term" value="F:acyltransferase activity, transferring groups other than amino-acyl groups"/>
    <property type="evidence" value="ECO:0007669"/>
    <property type="project" value="InterPro"/>
</dbReference>
<dbReference type="InterPro" id="IPR000182">
    <property type="entry name" value="GNAT_dom"/>
</dbReference>
<dbReference type="OrthoDB" id="9796171at2"/>
<dbReference type="EMBL" id="FNLF01000002">
    <property type="protein sequence ID" value="SDQ81663.1"/>
    <property type="molecule type" value="Genomic_DNA"/>
</dbReference>
<dbReference type="PROSITE" id="PS51186">
    <property type="entry name" value="GNAT"/>
    <property type="match status" value="1"/>
</dbReference>
<keyword evidence="3" id="KW-1185">Reference proteome</keyword>
<dbReference type="Gene3D" id="3.40.630.30">
    <property type="match status" value="1"/>
</dbReference>
<dbReference type="InterPro" id="IPR016181">
    <property type="entry name" value="Acyl_CoA_acyltransferase"/>
</dbReference>
<dbReference type="Proteomes" id="UP000183053">
    <property type="component" value="Unassembled WGS sequence"/>
</dbReference>
<dbReference type="STRING" id="47312.SAMN04489765_1957"/>
<sequence length="144" mass="15551">MHRASGDELDARTLYALLRLRAEVFIAEQQSPWLDVDGRDLSPSTVHFWLPAEDGGAVATVRVTDEGPGLAAIGRVCAAPSHRGRGLIGELMTAALAELDGRACLLEAQSHLEAMYAKYGFAREGDEFIEDGIPHVPMRRPAGV</sequence>
<dbReference type="Pfam" id="PF13673">
    <property type="entry name" value="Acetyltransf_10"/>
    <property type="match status" value="1"/>
</dbReference>
<organism evidence="2 3">
    <name type="scientific">Tsukamurella pulmonis</name>
    <dbReference type="NCBI Taxonomy" id="47312"/>
    <lineage>
        <taxon>Bacteria</taxon>
        <taxon>Bacillati</taxon>
        <taxon>Actinomycetota</taxon>
        <taxon>Actinomycetes</taxon>
        <taxon>Mycobacteriales</taxon>
        <taxon>Tsukamurellaceae</taxon>
        <taxon>Tsukamurella</taxon>
    </lineage>
</organism>
<evidence type="ECO:0000313" key="2">
    <source>
        <dbReference type="EMBL" id="SDQ81663.1"/>
    </source>
</evidence>
<protein>
    <submittedName>
        <fullName evidence="2">ElaA protein</fullName>
    </submittedName>
</protein>
<name>A0A1H1DZ61_9ACTN</name>
<dbReference type="SUPFAM" id="SSF55729">
    <property type="entry name" value="Acyl-CoA N-acyltransferases (Nat)"/>
    <property type="match status" value="1"/>
</dbReference>